<keyword evidence="3 6" id="KW-0812">Transmembrane</keyword>
<dbReference type="GO" id="GO:0055085">
    <property type="term" value="P:transmembrane transport"/>
    <property type="evidence" value="ECO:0007669"/>
    <property type="project" value="UniProtKB-UniRule"/>
</dbReference>
<evidence type="ECO:0000256" key="4">
    <source>
        <dbReference type="ARBA" id="ARBA00022989"/>
    </source>
</evidence>
<dbReference type="GO" id="GO:0005886">
    <property type="term" value="C:plasma membrane"/>
    <property type="evidence" value="ECO:0007669"/>
    <property type="project" value="UniProtKB-SubCell"/>
</dbReference>
<name>A0A1K1M8D8_RUMFL</name>
<feature type="transmembrane region" description="Helical" evidence="6">
    <location>
        <begin position="202"/>
        <end position="224"/>
    </location>
</feature>
<feature type="domain" description="ABC3 transporter permease C-terminal" evidence="7">
    <location>
        <begin position="63"/>
        <end position="179"/>
    </location>
</feature>
<evidence type="ECO:0000259" key="7">
    <source>
        <dbReference type="Pfam" id="PF02687"/>
    </source>
</evidence>
<feature type="transmembrane region" description="Helical" evidence="6">
    <location>
        <begin position="557"/>
        <end position="585"/>
    </location>
</feature>
<protein>
    <submittedName>
        <fullName evidence="8">Putative ABC transport system permease protein</fullName>
    </submittedName>
</protein>
<feature type="transmembrane region" description="Helical" evidence="6">
    <location>
        <begin position="57"/>
        <end position="83"/>
    </location>
</feature>
<dbReference type="InterPro" id="IPR027022">
    <property type="entry name" value="ABC_permease_BceB-typ"/>
</dbReference>
<comment type="similarity">
    <text evidence="6">Belongs to the ABC-4 integral membrane protein family.</text>
</comment>
<proteinExistence type="inferred from homology"/>
<keyword evidence="2 6" id="KW-1003">Cell membrane</keyword>
<comment type="subcellular location">
    <subcellularLocation>
        <location evidence="1 6">Cell membrane</location>
        <topology evidence="1 6">Multi-pass membrane protein</topology>
    </subcellularLocation>
</comment>
<evidence type="ECO:0000256" key="2">
    <source>
        <dbReference type="ARBA" id="ARBA00022475"/>
    </source>
</evidence>
<accession>A0A1K1M8D8</accession>
<sequence>MLFKISLSNIRKSLKDYAIYFFTLVLGVAVFYVFNAIETQTSFLKVNEDQREMIKVLTTSISAVSVFIAVVLGLLIVYASRFLMKRRNKEFALYMMLGMSKWRISALLLCETVIIGIGSLFVGLLIGVGLSQVMSAVVANLFEADMNAYKFTVSGSAITKTIIYFGIMYAVVMLRSGFVISKCRLITLMNSGRRSEKITMKNLWVCVIVFLISAAALGWAYYSVGWNAEHLSLRKFGLAIIVGCVATFFIFWSVAGMLLRVMMSAKGIYHHGLNSFTFRQLSSKVNTTVASMTVICLMLFVTICTLSTAFTIRNSMNQGVEENYPVDFYVQFAESADDPEKPWLYKGGNIDDVYAQQNESIYDEFSEYLHFHDYIDDDFTFYDFMGDKRDEFLENNNEIYSRFNFTETIIKLSDYNALMKLYGREQIELADDEYAVCANALGFTDIYTEFLKDKPEAVIYGKSLKPKFTKCIETSIYPGMQANNAGVFIVPDNAVSENGQCFDNFVGNYNATDKKGVEEAEKTARAKWENAAHWYMSDAKGGTNYIMSTRIETVNSAIGIGAIVTFLGLYIGFIFLVSCGAILALKELSESADSLPRYTMLRKLGVDEKDISKSIFRQSGIFFLLPLLLACLHAYVGMRFGKFGLELLITGDYIKPVLFTAALVVLIYGGYFLLTFLGSKAVTREQK</sequence>
<dbReference type="PANTHER" id="PTHR46795:SF3">
    <property type="entry name" value="ABC TRANSPORTER PERMEASE"/>
    <property type="match status" value="1"/>
</dbReference>
<feature type="transmembrane region" description="Helical" evidence="6">
    <location>
        <begin position="657"/>
        <end position="677"/>
    </location>
</feature>
<keyword evidence="6" id="KW-0813">Transport</keyword>
<dbReference type="PANTHER" id="PTHR46795">
    <property type="entry name" value="ABC TRANSPORTER PERMEASE-RELATED-RELATED"/>
    <property type="match status" value="1"/>
</dbReference>
<evidence type="ECO:0000256" key="5">
    <source>
        <dbReference type="ARBA" id="ARBA00023136"/>
    </source>
</evidence>
<dbReference type="Pfam" id="PF02687">
    <property type="entry name" value="FtsX"/>
    <property type="match status" value="1"/>
</dbReference>
<dbReference type="InterPro" id="IPR003838">
    <property type="entry name" value="ABC3_permease_C"/>
</dbReference>
<reference evidence="8 9" key="1">
    <citation type="submission" date="2016-11" db="EMBL/GenBank/DDBJ databases">
        <authorList>
            <person name="Jaros S."/>
            <person name="Januszkiewicz K."/>
            <person name="Wedrychowicz H."/>
        </authorList>
    </citation>
    <scope>NUCLEOTIDE SEQUENCE [LARGE SCALE GENOMIC DNA]</scope>
    <source>
        <strain evidence="8 9">YL228</strain>
    </source>
</reference>
<keyword evidence="5 6" id="KW-0472">Membrane</keyword>
<feature type="transmembrane region" description="Helical" evidence="6">
    <location>
        <begin position="104"/>
        <end position="126"/>
    </location>
</feature>
<evidence type="ECO:0000256" key="1">
    <source>
        <dbReference type="ARBA" id="ARBA00004651"/>
    </source>
</evidence>
<evidence type="ECO:0000313" key="8">
    <source>
        <dbReference type="EMBL" id="SFW19392.1"/>
    </source>
</evidence>
<gene>
    <name evidence="8" type="ORF">SAMN02910280_0950</name>
</gene>
<keyword evidence="4 6" id="KW-1133">Transmembrane helix</keyword>
<feature type="transmembrane region" description="Helical" evidence="6">
    <location>
        <begin position="162"/>
        <end position="181"/>
    </location>
</feature>
<feature type="transmembrane region" description="Helical" evidence="6">
    <location>
        <begin position="619"/>
        <end position="637"/>
    </location>
</feature>
<evidence type="ECO:0000313" key="9">
    <source>
        <dbReference type="Proteomes" id="UP000183461"/>
    </source>
</evidence>
<dbReference type="AlphaFoldDB" id="A0A1K1M8D8"/>
<dbReference type="RefSeq" id="WP_072299339.1">
    <property type="nucleotide sequence ID" value="NZ_FPIP01000002.1"/>
</dbReference>
<feature type="transmembrane region" description="Helical" evidence="6">
    <location>
        <begin position="289"/>
        <end position="310"/>
    </location>
</feature>
<dbReference type="Proteomes" id="UP000183461">
    <property type="component" value="Unassembled WGS sequence"/>
</dbReference>
<feature type="transmembrane region" description="Helical" evidence="6">
    <location>
        <begin position="236"/>
        <end position="259"/>
    </location>
</feature>
<organism evidence="8 9">
    <name type="scientific">Ruminococcus flavefaciens</name>
    <dbReference type="NCBI Taxonomy" id="1265"/>
    <lineage>
        <taxon>Bacteria</taxon>
        <taxon>Bacillati</taxon>
        <taxon>Bacillota</taxon>
        <taxon>Clostridia</taxon>
        <taxon>Eubacteriales</taxon>
        <taxon>Oscillospiraceae</taxon>
        <taxon>Ruminococcus</taxon>
    </lineage>
</organism>
<feature type="transmembrane region" description="Helical" evidence="6">
    <location>
        <begin position="17"/>
        <end position="37"/>
    </location>
</feature>
<dbReference type="InterPro" id="IPR052536">
    <property type="entry name" value="ABC-4_Integral_Memb_Prot"/>
</dbReference>
<dbReference type="EMBL" id="FPIP01000002">
    <property type="protein sequence ID" value="SFW19392.1"/>
    <property type="molecule type" value="Genomic_DNA"/>
</dbReference>
<evidence type="ECO:0000256" key="3">
    <source>
        <dbReference type="ARBA" id="ARBA00022692"/>
    </source>
</evidence>
<evidence type="ECO:0000256" key="6">
    <source>
        <dbReference type="PIRNR" id="PIRNR018968"/>
    </source>
</evidence>
<dbReference type="PIRSF" id="PIRSF018968">
    <property type="entry name" value="ABC_permease_BceB"/>
    <property type="match status" value="1"/>
</dbReference>